<accession>A0ACB8AW35</accession>
<reference evidence="1" key="1">
    <citation type="journal article" date="2021" name="New Phytol.">
        <title>Evolutionary innovations through gain and loss of genes in the ectomycorrhizal Boletales.</title>
        <authorList>
            <person name="Wu G."/>
            <person name="Miyauchi S."/>
            <person name="Morin E."/>
            <person name="Kuo A."/>
            <person name="Drula E."/>
            <person name="Varga T."/>
            <person name="Kohler A."/>
            <person name="Feng B."/>
            <person name="Cao Y."/>
            <person name="Lipzen A."/>
            <person name="Daum C."/>
            <person name="Hundley H."/>
            <person name="Pangilinan J."/>
            <person name="Johnson J."/>
            <person name="Barry K."/>
            <person name="LaButti K."/>
            <person name="Ng V."/>
            <person name="Ahrendt S."/>
            <person name="Min B."/>
            <person name="Choi I.G."/>
            <person name="Park H."/>
            <person name="Plett J.M."/>
            <person name="Magnuson J."/>
            <person name="Spatafora J.W."/>
            <person name="Nagy L.G."/>
            <person name="Henrissat B."/>
            <person name="Grigoriev I.V."/>
            <person name="Yang Z.L."/>
            <person name="Xu J."/>
            <person name="Martin F.M."/>
        </authorList>
    </citation>
    <scope>NUCLEOTIDE SEQUENCE</scope>
    <source>
        <strain evidence="1">KUC20120723A-06</strain>
    </source>
</reference>
<evidence type="ECO:0000313" key="1">
    <source>
        <dbReference type="EMBL" id="KAH7917176.1"/>
    </source>
</evidence>
<dbReference type="Proteomes" id="UP000790709">
    <property type="component" value="Unassembled WGS sequence"/>
</dbReference>
<gene>
    <name evidence="1" type="ORF">BV22DRAFT_1052626</name>
</gene>
<name>A0ACB8AW35_9AGAM</name>
<keyword evidence="2" id="KW-1185">Reference proteome</keyword>
<dbReference type="EMBL" id="MU267211">
    <property type="protein sequence ID" value="KAH7917176.1"/>
    <property type="molecule type" value="Genomic_DNA"/>
</dbReference>
<sequence>MGANENIEEAMEGAPRKEKEADASVRATGTEGQTATLESPNVSHEKTCDVAKGTPRVLPNAKEASKHMLVDKMSPLGNRANQPPSDSDEEEQVPTNEEGLEDLYAKESLTIAREDRAEIPRTTREVEDCHKGSRIQRDNLGQEDLSPKDTQPTSRVGTAT</sequence>
<proteinExistence type="predicted"/>
<evidence type="ECO:0000313" key="2">
    <source>
        <dbReference type="Proteomes" id="UP000790709"/>
    </source>
</evidence>
<protein>
    <submittedName>
        <fullName evidence="1">Uncharacterized protein</fullName>
    </submittedName>
</protein>
<comment type="caution">
    <text evidence="1">The sequence shown here is derived from an EMBL/GenBank/DDBJ whole genome shotgun (WGS) entry which is preliminary data.</text>
</comment>
<organism evidence="1 2">
    <name type="scientific">Leucogyrophana mollusca</name>
    <dbReference type="NCBI Taxonomy" id="85980"/>
    <lineage>
        <taxon>Eukaryota</taxon>
        <taxon>Fungi</taxon>
        <taxon>Dikarya</taxon>
        <taxon>Basidiomycota</taxon>
        <taxon>Agaricomycotina</taxon>
        <taxon>Agaricomycetes</taxon>
        <taxon>Agaricomycetidae</taxon>
        <taxon>Boletales</taxon>
        <taxon>Boletales incertae sedis</taxon>
        <taxon>Leucogyrophana</taxon>
    </lineage>
</organism>